<organism evidence="1 2">
    <name type="scientific">Desulforamulus ferrireducens</name>
    <dbReference type="NCBI Taxonomy" id="1833852"/>
    <lineage>
        <taxon>Bacteria</taxon>
        <taxon>Bacillati</taxon>
        <taxon>Bacillota</taxon>
        <taxon>Clostridia</taxon>
        <taxon>Eubacteriales</taxon>
        <taxon>Peptococcaceae</taxon>
        <taxon>Desulforamulus</taxon>
    </lineage>
</organism>
<keyword evidence="2" id="KW-1185">Reference proteome</keyword>
<dbReference type="OrthoDB" id="1786837at2"/>
<protein>
    <submittedName>
        <fullName evidence="1">Uncharacterized protein</fullName>
    </submittedName>
</protein>
<dbReference type="Proteomes" id="UP000189464">
    <property type="component" value="Chromosome"/>
</dbReference>
<evidence type="ECO:0000313" key="1">
    <source>
        <dbReference type="EMBL" id="AQS60172.1"/>
    </source>
</evidence>
<proteinExistence type="predicted"/>
<evidence type="ECO:0000313" key="2">
    <source>
        <dbReference type="Proteomes" id="UP000189464"/>
    </source>
</evidence>
<dbReference type="RefSeq" id="WP_077715206.1">
    <property type="nucleotide sequence ID" value="NZ_CP019698.1"/>
</dbReference>
<sequence>MQRLPEQDIYVYQAPGEEIHKILVGDLDQKRLKAFSKVDTASGQIIYKIIAEDAKKNTETLAEGSGTSADFEREVSRLAQQYLEPVGEAWREVQPKLLKNFDPHHPCPKQQ</sequence>
<dbReference type="KEGG" id="dfg:B0537_14445"/>
<accession>A0A1S6IZH1</accession>
<dbReference type="EMBL" id="CP019698">
    <property type="protein sequence ID" value="AQS60172.1"/>
    <property type="molecule type" value="Genomic_DNA"/>
</dbReference>
<dbReference type="AlphaFoldDB" id="A0A1S6IZH1"/>
<name>A0A1S6IZH1_9FIRM</name>
<gene>
    <name evidence="1" type="ORF">B0537_14445</name>
</gene>
<reference evidence="1 2" key="1">
    <citation type="journal article" date="2016" name="Int. J. Syst. Evol. Microbiol.">
        <title>Desulfotomaculum ferrireducens sp. nov., a moderately thermophilic sulfate-reducing and dissimilatory Fe(III)-reducing bacterium isolated from compost.</title>
        <authorList>
            <person name="Yang G."/>
            <person name="Guo J."/>
            <person name="Zhuang L."/>
            <person name="Yuan Y."/>
            <person name="Zhou S."/>
        </authorList>
    </citation>
    <scope>NUCLEOTIDE SEQUENCE [LARGE SCALE GENOMIC DNA]</scope>
    <source>
        <strain evidence="1 2">GSS09</strain>
    </source>
</reference>